<dbReference type="GO" id="GO:0003689">
    <property type="term" value="F:DNA clamp loader activity"/>
    <property type="evidence" value="ECO:0007669"/>
    <property type="project" value="TreeGrafter"/>
</dbReference>
<dbReference type="Pfam" id="PF22534">
    <property type="entry name" value="RFC_C"/>
    <property type="match status" value="1"/>
</dbReference>
<evidence type="ECO:0000313" key="2">
    <source>
        <dbReference type="EMBL" id="AYV80945.1"/>
    </source>
</evidence>
<reference evidence="2" key="1">
    <citation type="submission" date="2018-10" db="EMBL/GenBank/DDBJ databases">
        <title>Hidden diversity of soil giant viruses.</title>
        <authorList>
            <person name="Schulz F."/>
            <person name="Alteio L."/>
            <person name="Goudeau D."/>
            <person name="Ryan E.M."/>
            <person name="Malmstrom R.R."/>
            <person name="Blanchard J."/>
            <person name="Woyke T."/>
        </authorList>
    </citation>
    <scope>NUCLEOTIDE SEQUENCE</scope>
    <source>
        <strain evidence="2">HAV1</strain>
    </source>
</reference>
<dbReference type="GO" id="GO:0003677">
    <property type="term" value="F:DNA binding"/>
    <property type="evidence" value="ECO:0007669"/>
    <property type="project" value="InterPro"/>
</dbReference>
<dbReference type="EMBL" id="MK072253">
    <property type="protein sequence ID" value="AYV80945.1"/>
    <property type="molecule type" value="Genomic_DNA"/>
</dbReference>
<accession>A0A3G5A162</accession>
<evidence type="ECO:0000256" key="1">
    <source>
        <dbReference type="ARBA" id="ARBA00022705"/>
    </source>
</evidence>
<dbReference type="InterPro" id="IPR050238">
    <property type="entry name" value="DNA_Rep/Repair_Clamp_Loader"/>
</dbReference>
<protein>
    <submittedName>
        <fullName evidence="2">Replication factor C small subunit</fullName>
    </submittedName>
</protein>
<dbReference type="InterPro" id="IPR027417">
    <property type="entry name" value="P-loop_NTPase"/>
</dbReference>
<organism evidence="2">
    <name type="scientific">Harvfovirus sp</name>
    <dbReference type="NCBI Taxonomy" id="2487768"/>
    <lineage>
        <taxon>Viruses</taxon>
        <taxon>Varidnaviria</taxon>
        <taxon>Bamfordvirae</taxon>
        <taxon>Nucleocytoviricota</taxon>
        <taxon>Megaviricetes</taxon>
        <taxon>Imitervirales</taxon>
        <taxon>Mimiviridae</taxon>
        <taxon>Klosneuvirinae</taxon>
    </lineage>
</organism>
<proteinExistence type="predicted"/>
<dbReference type="GO" id="GO:0006281">
    <property type="term" value="P:DNA repair"/>
    <property type="evidence" value="ECO:0007669"/>
    <property type="project" value="TreeGrafter"/>
</dbReference>
<name>A0A3G5A162_9VIRU</name>
<dbReference type="Pfam" id="PF13177">
    <property type="entry name" value="DNA_pol3_delta2"/>
    <property type="match status" value="1"/>
</dbReference>
<keyword evidence="1" id="KW-0235">DNA replication</keyword>
<dbReference type="InterPro" id="IPR008921">
    <property type="entry name" value="DNA_pol3_clamp-load_cplx_C"/>
</dbReference>
<dbReference type="GO" id="GO:0006261">
    <property type="term" value="P:DNA-templated DNA replication"/>
    <property type="evidence" value="ECO:0007669"/>
    <property type="project" value="TreeGrafter"/>
</dbReference>
<gene>
    <name evidence="2" type="ORF">Harvfovirus11_7</name>
</gene>
<dbReference type="Gene3D" id="3.40.50.300">
    <property type="entry name" value="P-loop containing nucleotide triphosphate hydrolases"/>
    <property type="match status" value="1"/>
</dbReference>
<dbReference type="SUPFAM" id="SSF48019">
    <property type="entry name" value="post-AAA+ oligomerization domain-like"/>
    <property type="match status" value="1"/>
</dbReference>
<dbReference type="Gene3D" id="1.20.272.10">
    <property type="match status" value="1"/>
</dbReference>
<dbReference type="SUPFAM" id="SSF52540">
    <property type="entry name" value="P-loop containing nucleoside triphosphate hydrolases"/>
    <property type="match status" value="1"/>
</dbReference>
<dbReference type="PANTHER" id="PTHR11669:SF1">
    <property type="entry name" value="REPLICATION FACTOR C SUBUNIT 3"/>
    <property type="match status" value="1"/>
</dbReference>
<dbReference type="PANTHER" id="PTHR11669">
    <property type="entry name" value="REPLICATION FACTOR C / DNA POLYMERASE III GAMMA-TAU SUBUNIT"/>
    <property type="match status" value="1"/>
</dbReference>
<sequence length="395" mass="46269">MFYIDKYAPKSIDDAKFNIDLLRRLQHMSKNESIPHMLFCGGNGSGKQTVIRLLLEMLFDSDVHKTEDSLYEVNGSSNKSVNVTVKQSNYHIVIEPNNNNFDRYLIQDIVKEYAKKMPLSIFQTKKIFKIVLINNVDNLSYYAQTSLRRTMEKYSSTCRFIMWCTSPTKVIEPLISRCVFFTISSPTNSQLFSYIYEISVKEKLQLEIEDYTYILDCAQGNIKEALWLLQLYKFGYNRKNVYYFTIDIIVRIIISHRMDQISTNVKVENKLYVRDLLYNIMITNISGSRILKDILNKLCDNPKLPDECKYEILDICAYYEHNLIRGRRNIIHLEAPILKIMRTLKDYEVSHPEYVGIFDSYKIILDDQPKAVLSVKPRRKAIPAGNNKIAHHETR</sequence>
<dbReference type="CDD" id="cd00009">
    <property type="entry name" value="AAA"/>
    <property type="match status" value="1"/>
</dbReference>